<evidence type="ECO:0000313" key="2">
    <source>
        <dbReference type="EMBL" id="PHD64149.1"/>
    </source>
</evidence>
<feature type="non-terminal residue" evidence="2">
    <location>
        <position position="134"/>
    </location>
</feature>
<dbReference type="InterPro" id="IPR055247">
    <property type="entry name" value="InsJ-like_HTH"/>
</dbReference>
<gene>
    <name evidence="2" type="ORF">COF40_24890</name>
</gene>
<dbReference type="Pfam" id="PF13518">
    <property type="entry name" value="HTH_28"/>
    <property type="match status" value="1"/>
</dbReference>
<sequence>MDKKHYHSLTQCTEQQLEDAYKKYKIIFPYLENEKTVQQISEETKLSIRIIQYWICKFKENGLLGLVRKERSDYGKFKISDLVQQQIQNIHLEHKNISISSIHRRLKKWCEENALTEPSYYQVWSFIRNIPKNL</sequence>
<evidence type="ECO:0000259" key="1">
    <source>
        <dbReference type="Pfam" id="PF13518"/>
    </source>
</evidence>
<feature type="domain" description="Insertion element IS150 protein InsJ-like helix-turn-helix" evidence="1">
    <location>
        <begin position="23"/>
        <end position="72"/>
    </location>
</feature>
<accession>A0A2B5WZT7</accession>
<name>A0A2B5WZT7_9BACI</name>
<evidence type="ECO:0000313" key="3">
    <source>
        <dbReference type="Proteomes" id="UP000225997"/>
    </source>
</evidence>
<dbReference type="AlphaFoldDB" id="A0A2B5WZT7"/>
<dbReference type="EMBL" id="NUSQ01000144">
    <property type="protein sequence ID" value="PHD64149.1"/>
    <property type="molecule type" value="Genomic_DNA"/>
</dbReference>
<reference evidence="2 3" key="1">
    <citation type="submission" date="2017-09" db="EMBL/GenBank/DDBJ databases">
        <title>Large-scale bioinformatics analysis of Bacillus genomes uncovers conserved roles of natural products in bacterial physiology.</title>
        <authorList>
            <consortium name="Agbiome Team Llc"/>
            <person name="Bleich R.M."/>
            <person name="Grubbs K.J."/>
            <person name="Santa Maria K.C."/>
            <person name="Allen S.E."/>
            <person name="Farag S."/>
            <person name="Shank E.A."/>
            <person name="Bowers A."/>
        </authorList>
    </citation>
    <scope>NUCLEOTIDE SEQUENCE [LARGE SCALE GENOMIC DNA]</scope>
    <source>
        <strain evidence="2 3">AFS044250</strain>
    </source>
</reference>
<dbReference type="SUPFAM" id="SSF46689">
    <property type="entry name" value="Homeodomain-like"/>
    <property type="match status" value="1"/>
</dbReference>
<proteinExistence type="predicted"/>
<comment type="caution">
    <text evidence="2">The sequence shown here is derived from an EMBL/GenBank/DDBJ whole genome shotgun (WGS) entry which is preliminary data.</text>
</comment>
<organism evidence="2 3">
    <name type="scientific">Bacillus toyonensis</name>
    <dbReference type="NCBI Taxonomy" id="155322"/>
    <lineage>
        <taxon>Bacteria</taxon>
        <taxon>Bacillati</taxon>
        <taxon>Bacillota</taxon>
        <taxon>Bacilli</taxon>
        <taxon>Bacillales</taxon>
        <taxon>Bacillaceae</taxon>
        <taxon>Bacillus</taxon>
        <taxon>Bacillus cereus group</taxon>
    </lineage>
</organism>
<dbReference type="RefSeq" id="WP_141542363.1">
    <property type="nucleotide sequence ID" value="NZ_NUSQ01000144.1"/>
</dbReference>
<dbReference type="Proteomes" id="UP000225997">
    <property type="component" value="Unassembled WGS sequence"/>
</dbReference>
<dbReference type="InterPro" id="IPR009057">
    <property type="entry name" value="Homeodomain-like_sf"/>
</dbReference>
<protein>
    <submittedName>
        <fullName evidence="2">Transposase</fullName>
    </submittedName>
</protein>